<keyword evidence="1" id="KW-0812">Transmembrane</keyword>
<evidence type="ECO:0008006" key="4">
    <source>
        <dbReference type="Google" id="ProtNLM"/>
    </source>
</evidence>
<feature type="transmembrane region" description="Helical" evidence="1">
    <location>
        <begin position="7"/>
        <end position="27"/>
    </location>
</feature>
<evidence type="ECO:0000256" key="1">
    <source>
        <dbReference type="SAM" id="Phobius"/>
    </source>
</evidence>
<gene>
    <name evidence="2" type="ORF">GCM10010917_32730</name>
</gene>
<dbReference type="PANTHER" id="PTHR35792:SF2">
    <property type="entry name" value="GENERAL STRESS PROTEIN"/>
    <property type="match status" value="1"/>
</dbReference>
<dbReference type="PANTHER" id="PTHR35792">
    <property type="entry name" value="GENERAL STRESS PROTEIN"/>
    <property type="match status" value="1"/>
</dbReference>
<evidence type="ECO:0000313" key="3">
    <source>
        <dbReference type="Proteomes" id="UP000609323"/>
    </source>
</evidence>
<dbReference type="EMBL" id="BMHF01000012">
    <property type="protein sequence ID" value="GGA44859.1"/>
    <property type="molecule type" value="Genomic_DNA"/>
</dbReference>
<name>A0ABQ1GJW0_9BACL</name>
<proteinExistence type="predicted"/>
<dbReference type="Proteomes" id="UP000609323">
    <property type="component" value="Unassembled WGS sequence"/>
</dbReference>
<protein>
    <recommendedName>
        <fullName evidence="4">YtxH domain-containing protein</fullName>
    </recommendedName>
</protein>
<keyword evidence="1" id="KW-1133">Transmembrane helix</keyword>
<dbReference type="RefSeq" id="WP_094095947.1">
    <property type="nucleotide sequence ID" value="NZ_BMHF01000012.1"/>
</dbReference>
<comment type="caution">
    <text evidence="2">The sequence shown here is derived from an EMBL/GenBank/DDBJ whole genome shotgun (WGS) entry which is preliminary data.</text>
</comment>
<sequence length="129" mass="13936">MGKAGKGFLWGTVIGAVAGSVTALLFAPKPGKELRQDIAETARTAAEKTHAAAEKVGEHSAELYSRIKTAAGHLVQDVQSRLGQEKELEEEVIVSSFEEDADFSADDDFLDETDETLWDEEQAAEAVEK</sequence>
<accession>A0ABQ1GJW0</accession>
<keyword evidence="3" id="KW-1185">Reference proteome</keyword>
<dbReference type="InterPro" id="IPR024623">
    <property type="entry name" value="YtxH"/>
</dbReference>
<dbReference type="Pfam" id="PF12732">
    <property type="entry name" value="YtxH"/>
    <property type="match status" value="1"/>
</dbReference>
<organism evidence="2 3">
    <name type="scientific">Paenibacillus physcomitrellae</name>
    <dbReference type="NCBI Taxonomy" id="1619311"/>
    <lineage>
        <taxon>Bacteria</taxon>
        <taxon>Bacillati</taxon>
        <taxon>Bacillota</taxon>
        <taxon>Bacilli</taxon>
        <taxon>Bacillales</taxon>
        <taxon>Paenibacillaceae</taxon>
        <taxon>Paenibacillus</taxon>
    </lineage>
</organism>
<keyword evidence="1" id="KW-0472">Membrane</keyword>
<dbReference type="InterPro" id="IPR052928">
    <property type="entry name" value="Desiccation-related_membrane"/>
</dbReference>
<evidence type="ECO:0000313" key="2">
    <source>
        <dbReference type="EMBL" id="GGA44859.1"/>
    </source>
</evidence>
<reference evidence="3" key="1">
    <citation type="journal article" date="2019" name="Int. J. Syst. Evol. Microbiol.">
        <title>The Global Catalogue of Microorganisms (GCM) 10K type strain sequencing project: providing services to taxonomists for standard genome sequencing and annotation.</title>
        <authorList>
            <consortium name="The Broad Institute Genomics Platform"/>
            <consortium name="The Broad Institute Genome Sequencing Center for Infectious Disease"/>
            <person name="Wu L."/>
            <person name="Ma J."/>
        </authorList>
    </citation>
    <scope>NUCLEOTIDE SEQUENCE [LARGE SCALE GENOMIC DNA]</scope>
    <source>
        <strain evidence="3">CGMCC 1.15044</strain>
    </source>
</reference>